<sequence length="520" mass="58166">MKNLKFLILLGIAILAGACSDYLDEIPKDSISPVNFYQTAQDAESAVNGAYAALRVNDYYSRYWMTSSALASDGVFTRLGTTSDRAEIIQLNDAGMVKSPRYNIAIWGAVWQAVNRANAVIDHVPDIEMDETLKSRIIGEAKFLRALTYFNMVRRWGGVPLILTETKSSDITELQVARNTEAEVYAQIVKDLTEAMDALPILSSYSGNNIGRASKEAAQGLLAKVQLYLKDWGNAKTNAIAVINSPSGLDLMEDPKDNWWMGNGDVDNNVESVFEVQYNGIAPQGHALGNNYEPNNNGYGPGQWGTIIGSLWWFNQFEENDKRKAATWLTEFPKLNGGGELVQWQENTYPLPHINKYRDPDNKVGDGMAYNIKVLRFADVLLTAAEATNEDEGPGNAYQYVNRVRERAGLDDLSGLTKEELREAIYLEFRKELCFEGQDYEELVRQGKLITNKTAYATYTVPTMYDDNGDVFTPDQALLDRIAQYSPNLTFYELDAHNTIFPLPQTALDKNPKLVQNPGY</sequence>
<evidence type="ECO:0000256" key="2">
    <source>
        <dbReference type="ARBA" id="ARBA00006275"/>
    </source>
</evidence>
<feature type="chain" id="PRO_5012688299" evidence="6">
    <location>
        <begin position="19"/>
        <end position="520"/>
    </location>
</feature>
<proteinExistence type="inferred from homology"/>
<dbReference type="InterPro" id="IPR033985">
    <property type="entry name" value="SusD-like_N"/>
</dbReference>
<feature type="signal peptide" evidence="6">
    <location>
        <begin position="1"/>
        <end position="18"/>
    </location>
</feature>
<evidence type="ECO:0000256" key="1">
    <source>
        <dbReference type="ARBA" id="ARBA00004442"/>
    </source>
</evidence>
<evidence type="ECO:0000256" key="5">
    <source>
        <dbReference type="ARBA" id="ARBA00023237"/>
    </source>
</evidence>
<keyword evidence="4" id="KW-0472">Membrane</keyword>
<dbReference type="EMBL" id="FXAO01000007">
    <property type="protein sequence ID" value="SMG45327.1"/>
    <property type="molecule type" value="Genomic_DNA"/>
</dbReference>
<accession>A0A1X7KWF2</accession>
<dbReference type="CDD" id="cd08977">
    <property type="entry name" value="SusD"/>
    <property type="match status" value="1"/>
</dbReference>
<dbReference type="RefSeq" id="WP_085500146.1">
    <property type="nucleotide sequence ID" value="NZ_FXAO01000007.1"/>
</dbReference>
<dbReference type="InterPro" id="IPR012944">
    <property type="entry name" value="SusD_RagB_dom"/>
</dbReference>
<comment type="subcellular location">
    <subcellularLocation>
        <location evidence="1">Cell outer membrane</location>
    </subcellularLocation>
</comment>
<evidence type="ECO:0000313" key="9">
    <source>
        <dbReference type="EMBL" id="SMG45327.1"/>
    </source>
</evidence>
<dbReference type="PROSITE" id="PS51257">
    <property type="entry name" value="PROKAR_LIPOPROTEIN"/>
    <property type="match status" value="1"/>
</dbReference>
<keyword evidence="5" id="KW-0998">Cell outer membrane</keyword>
<protein>
    <submittedName>
        <fullName evidence="9">Starch-binding associating with outer membrane</fullName>
    </submittedName>
</protein>
<dbReference type="Proteomes" id="UP000193420">
    <property type="component" value="Unassembled WGS sequence"/>
</dbReference>
<dbReference type="SUPFAM" id="SSF48452">
    <property type="entry name" value="TPR-like"/>
    <property type="match status" value="1"/>
</dbReference>
<keyword evidence="10" id="KW-1185">Reference proteome</keyword>
<dbReference type="AlphaFoldDB" id="A0A1X7KWF2"/>
<comment type="similarity">
    <text evidence="2">Belongs to the SusD family.</text>
</comment>
<dbReference type="GO" id="GO:0009279">
    <property type="term" value="C:cell outer membrane"/>
    <property type="evidence" value="ECO:0007669"/>
    <property type="project" value="UniProtKB-SubCell"/>
</dbReference>
<organism evidence="9 10">
    <name type="scientific">Arenibacter troitsensis</name>
    <dbReference type="NCBI Taxonomy" id="188872"/>
    <lineage>
        <taxon>Bacteria</taxon>
        <taxon>Pseudomonadati</taxon>
        <taxon>Bacteroidota</taxon>
        <taxon>Flavobacteriia</taxon>
        <taxon>Flavobacteriales</taxon>
        <taxon>Flavobacteriaceae</taxon>
        <taxon>Arenibacter</taxon>
    </lineage>
</organism>
<dbReference type="Pfam" id="PF07980">
    <property type="entry name" value="SusD_RagB"/>
    <property type="match status" value="1"/>
</dbReference>
<feature type="domain" description="SusD-like N-terminal" evidence="8">
    <location>
        <begin position="21"/>
        <end position="227"/>
    </location>
</feature>
<evidence type="ECO:0000259" key="8">
    <source>
        <dbReference type="Pfam" id="PF14322"/>
    </source>
</evidence>
<evidence type="ECO:0000256" key="3">
    <source>
        <dbReference type="ARBA" id="ARBA00022729"/>
    </source>
</evidence>
<dbReference type="OrthoDB" id="5694214at2"/>
<feature type="domain" description="RagB/SusD" evidence="7">
    <location>
        <begin position="315"/>
        <end position="520"/>
    </location>
</feature>
<evidence type="ECO:0000259" key="7">
    <source>
        <dbReference type="Pfam" id="PF07980"/>
    </source>
</evidence>
<dbReference type="Gene3D" id="1.25.40.390">
    <property type="match status" value="1"/>
</dbReference>
<dbReference type="Pfam" id="PF14322">
    <property type="entry name" value="SusD-like_3"/>
    <property type="match status" value="1"/>
</dbReference>
<dbReference type="InterPro" id="IPR011990">
    <property type="entry name" value="TPR-like_helical_dom_sf"/>
</dbReference>
<name>A0A1X7KWF2_9FLAO</name>
<reference evidence="10" key="1">
    <citation type="submission" date="2017-04" db="EMBL/GenBank/DDBJ databases">
        <authorList>
            <person name="Varghese N."/>
            <person name="Submissions S."/>
        </authorList>
    </citation>
    <scope>NUCLEOTIDE SEQUENCE [LARGE SCALE GENOMIC DNA]</scope>
    <source>
        <strain evidence="10">DSM 19835</strain>
    </source>
</reference>
<dbReference type="STRING" id="188872.SAMN03080602_03439"/>
<gene>
    <name evidence="9" type="ORF">SAMN03080602_03439</name>
</gene>
<evidence type="ECO:0000256" key="4">
    <source>
        <dbReference type="ARBA" id="ARBA00023136"/>
    </source>
</evidence>
<evidence type="ECO:0000256" key="6">
    <source>
        <dbReference type="SAM" id="SignalP"/>
    </source>
</evidence>
<evidence type="ECO:0000313" key="10">
    <source>
        <dbReference type="Proteomes" id="UP000193420"/>
    </source>
</evidence>
<keyword evidence="3 6" id="KW-0732">Signal</keyword>